<name>A0A2H9VML0_9SPHI</name>
<reference evidence="11 12" key="1">
    <citation type="submission" date="2017-11" db="EMBL/GenBank/DDBJ databases">
        <title>Genomic Encyclopedia of Archaeal and Bacterial Type Strains, Phase II (KMG-II): From Individual Species to Whole Genera.</title>
        <authorList>
            <person name="Goeker M."/>
        </authorList>
    </citation>
    <scope>NUCLEOTIDE SEQUENCE [LARGE SCALE GENOMIC DNA]</scope>
    <source>
        <strain evidence="11 12">DSM 28175</strain>
    </source>
</reference>
<keyword evidence="12" id="KW-1185">Reference proteome</keyword>
<evidence type="ECO:0000256" key="3">
    <source>
        <dbReference type="ARBA" id="ARBA00022692"/>
    </source>
</evidence>
<keyword evidence="5" id="KW-0406">Ion transport</keyword>
<gene>
    <name evidence="11" type="ORF">CLV57_2702</name>
</gene>
<evidence type="ECO:0000256" key="2">
    <source>
        <dbReference type="ARBA" id="ARBA00022448"/>
    </source>
</evidence>
<evidence type="ECO:0000256" key="8">
    <source>
        <dbReference type="ARBA" id="ARBA00023214"/>
    </source>
</evidence>
<dbReference type="CDD" id="cd01034">
    <property type="entry name" value="EriC_like"/>
    <property type="match status" value="1"/>
</dbReference>
<evidence type="ECO:0000313" key="12">
    <source>
        <dbReference type="Proteomes" id="UP000242687"/>
    </source>
</evidence>
<dbReference type="InterPro" id="IPR001807">
    <property type="entry name" value="ClC"/>
</dbReference>
<keyword evidence="8" id="KW-0868">Chloride</keyword>
<dbReference type="AlphaFoldDB" id="A0A2H9VML0"/>
<evidence type="ECO:0000256" key="6">
    <source>
        <dbReference type="ARBA" id="ARBA00023136"/>
    </source>
</evidence>
<keyword evidence="7" id="KW-0869">Chloride channel</keyword>
<evidence type="ECO:0000313" key="11">
    <source>
        <dbReference type="EMBL" id="PJJ79568.1"/>
    </source>
</evidence>
<keyword evidence="3 10" id="KW-0812">Transmembrane</keyword>
<evidence type="ECO:0000256" key="7">
    <source>
        <dbReference type="ARBA" id="ARBA00023173"/>
    </source>
</evidence>
<dbReference type="EMBL" id="PGFJ01000002">
    <property type="protein sequence ID" value="PJJ79568.1"/>
    <property type="molecule type" value="Genomic_DNA"/>
</dbReference>
<dbReference type="Pfam" id="PF00654">
    <property type="entry name" value="Voltage_CLC"/>
    <property type="match status" value="1"/>
</dbReference>
<feature type="transmembrane region" description="Helical" evidence="10">
    <location>
        <begin position="125"/>
        <end position="147"/>
    </location>
</feature>
<dbReference type="InterPro" id="IPR014743">
    <property type="entry name" value="Cl-channel_core"/>
</dbReference>
<dbReference type="GO" id="GO:0034707">
    <property type="term" value="C:chloride channel complex"/>
    <property type="evidence" value="ECO:0007669"/>
    <property type="project" value="UniProtKB-KW"/>
</dbReference>
<feature type="transmembrane region" description="Helical" evidence="10">
    <location>
        <begin position="180"/>
        <end position="205"/>
    </location>
</feature>
<dbReference type="PANTHER" id="PTHR43427:SF6">
    <property type="entry name" value="CHLORIDE CHANNEL PROTEIN CLC-E"/>
    <property type="match status" value="1"/>
</dbReference>
<feature type="transmembrane region" description="Helical" evidence="10">
    <location>
        <begin position="67"/>
        <end position="91"/>
    </location>
</feature>
<dbReference type="PANTHER" id="PTHR43427">
    <property type="entry name" value="CHLORIDE CHANNEL PROTEIN CLC-E"/>
    <property type="match status" value="1"/>
</dbReference>
<dbReference type="Proteomes" id="UP000242687">
    <property type="component" value="Unassembled WGS sequence"/>
</dbReference>
<comment type="subcellular location">
    <subcellularLocation>
        <location evidence="1">Membrane</location>
        <topology evidence="1">Multi-pass membrane protein</topology>
    </subcellularLocation>
</comment>
<evidence type="ECO:0000256" key="10">
    <source>
        <dbReference type="SAM" id="Phobius"/>
    </source>
</evidence>
<evidence type="ECO:0000256" key="5">
    <source>
        <dbReference type="ARBA" id="ARBA00023065"/>
    </source>
</evidence>
<keyword evidence="9" id="KW-0407">Ion channel</keyword>
<evidence type="ECO:0000256" key="9">
    <source>
        <dbReference type="ARBA" id="ARBA00023303"/>
    </source>
</evidence>
<comment type="caution">
    <text evidence="11">The sequence shown here is derived from an EMBL/GenBank/DDBJ whole genome shotgun (WGS) entry which is preliminary data.</text>
</comment>
<sequence length="468" mass="50482">MELPVIIKNSGARVRAHLKASYDRLNNEQLRRNILQAVPFWIASVITGLIAVIYAKLFSMAEGVTHFIFTYDAWLIFIVSPVCFVIAWWMVKKYAPYARGSGIPQVAAALEMSTPRNEKLVDKLLSVRIIVVKLFSSLIMAMGGAAVGREGPTIQIAASVFRKINNNLPAWWPKIAKSNVIVAGAAAGLAAAFNTPLGGIVFAIEELTKTHFSYFKTAIFSSVIIAGLTAQGIIGPYLYLGYPAIGGLSGFILVDVVLVALLAGLGGSAMTKIILGIFAWKRKLRTTYQMIAFAAVCALLLAALAYFIDRGTMGSGKELMERTLFTTDKHVEWYTPLLRIIGPLLSFTTGGAGGVFAPALSAGAAIGAMVSGWFTLAGPDTNLLILAGMVAFLTGVTRSPFTSAILVLEMTDRHNVIFHLILAGMVASLVSLLIDKHSFYDHMKNMYIRELEAEPKEPVAAPPKPADI</sequence>
<dbReference type="PRINTS" id="PR00762">
    <property type="entry name" value="CLCHANNEL"/>
</dbReference>
<keyword evidence="4 10" id="KW-1133">Transmembrane helix</keyword>
<feature type="transmembrane region" description="Helical" evidence="10">
    <location>
        <begin position="34"/>
        <end position="55"/>
    </location>
</feature>
<dbReference type="GO" id="GO:0005254">
    <property type="term" value="F:chloride channel activity"/>
    <property type="evidence" value="ECO:0007669"/>
    <property type="project" value="UniProtKB-KW"/>
</dbReference>
<feature type="transmembrane region" description="Helical" evidence="10">
    <location>
        <begin position="290"/>
        <end position="308"/>
    </location>
</feature>
<accession>A0A2H9VML0</accession>
<keyword evidence="6 10" id="KW-0472">Membrane</keyword>
<dbReference type="Gene3D" id="1.10.3080.10">
    <property type="entry name" value="Clc chloride channel"/>
    <property type="match status" value="1"/>
</dbReference>
<feature type="transmembrane region" description="Helical" evidence="10">
    <location>
        <begin position="383"/>
        <end position="401"/>
    </location>
</feature>
<dbReference type="OrthoDB" id="9812438at2"/>
<dbReference type="RefSeq" id="WP_100341895.1">
    <property type="nucleotide sequence ID" value="NZ_PGFJ01000002.1"/>
</dbReference>
<feature type="transmembrane region" description="Helical" evidence="10">
    <location>
        <begin position="416"/>
        <end position="434"/>
    </location>
</feature>
<feature type="transmembrane region" description="Helical" evidence="10">
    <location>
        <begin position="251"/>
        <end position="278"/>
    </location>
</feature>
<keyword evidence="2" id="KW-0813">Transport</keyword>
<feature type="transmembrane region" description="Helical" evidence="10">
    <location>
        <begin position="355"/>
        <end position="376"/>
    </location>
</feature>
<dbReference type="InterPro" id="IPR050368">
    <property type="entry name" value="ClC-type_chloride_channel"/>
</dbReference>
<dbReference type="SUPFAM" id="SSF81340">
    <property type="entry name" value="Clc chloride channel"/>
    <property type="match status" value="1"/>
</dbReference>
<proteinExistence type="predicted"/>
<feature type="transmembrane region" description="Helical" evidence="10">
    <location>
        <begin position="217"/>
        <end position="239"/>
    </location>
</feature>
<protein>
    <submittedName>
        <fullName evidence="11">H+/Cl-antiporter ClcA</fullName>
    </submittedName>
</protein>
<organism evidence="11 12">
    <name type="scientific">Mucilaginibacter auburnensis</name>
    <dbReference type="NCBI Taxonomy" id="1457233"/>
    <lineage>
        <taxon>Bacteria</taxon>
        <taxon>Pseudomonadati</taxon>
        <taxon>Bacteroidota</taxon>
        <taxon>Sphingobacteriia</taxon>
        <taxon>Sphingobacteriales</taxon>
        <taxon>Sphingobacteriaceae</taxon>
        <taxon>Mucilaginibacter</taxon>
    </lineage>
</organism>
<evidence type="ECO:0000256" key="4">
    <source>
        <dbReference type="ARBA" id="ARBA00022989"/>
    </source>
</evidence>
<evidence type="ECO:0000256" key="1">
    <source>
        <dbReference type="ARBA" id="ARBA00004141"/>
    </source>
</evidence>